<reference evidence="1 2" key="1">
    <citation type="submission" date="2018-05" db="EMBL/GenBank/DDBJ databases">
        <title>A metagenomic window into the 2 km-deep terrestrial subsurface aquifer revealed taxonomically and functionally diverse microbial community comprising novel uncultured bacterial lineages.</title>
        <authorList>
            <person name="Kadnikov V.V."/>
            <person name="Mardanov A.V."/>
            <person name="Beletsky A.V."/>
            <person name="Banks D."/>
            <person name="Pimenov N.V."/>
            <person name="Frank Y.A."/>
            <person name="Karnachuk O.V."/>
            <person name="Ravin N.V."/>
        </authorList>
    </citation>
    <scope>NUCLEOTIDE SEQUENCE [LARGE SCALE GENOMIC DNA]</scope>
    <source>
        <strain evidence="1">BY</strain>
    </source>
</reference>
<evidence type="ECO:0000313" key="1">
    <source>
        <dbReference type="EMBL" id="AXA36092.1"/>
    </source>
</evidence>
<proteinExistence type="predicted"/>
<sequence length="54" mass="6276">MSENETFCLLNKERFVKLDTNKKTKGGESSSLNCENCHLSQPKETSVLYFNERF</sequence>
<dbReference type="KEGG" id="schv:BRCON_1315"/>
<accession>A0A2Z4Y5W8</accession>
<dbReference type="Proteomes" id="UP000262583">
    <property type="component" value="Chromosome"/>
</dbReference>
<organism evidence="1 2">
    <name type="scientific">Sumerlaea chitinivorans</name>
    <dbReference type="NCBI Taxonomy" id="2250252"/>
    <lineage>
        <taxon>Bacteria</taxon>
        <taxon>Candidatus Sumerlaeota</taxon>
        <taxon>Candidatus Sumerlaeia</taxon>
        <taxon>Candidatus Sumerlaeales</taxon>
        <taxon>Candidatus Sumerlaeaceae</taxon>
        <taxon>Candidatus Sumerlaea</taxon>
    </lineage>
</organism>
<dbReference type="EMBL" id="CP030759">
    <property type="protein sequence ID" value="AXA36092.1"/>
    <property type="molecule type" value="Genomic_DNA"/>
</dbReference>
<dbReference type="AlphaFoldDB" id="A0A2Z4Y5W8"/>
<protein>
    <submittedName>
        <fullName evidence="1">Uncharacterized protein</fullName>
    </submittedName>
</protein>
<name>A0A2Z4Y5W8_SUMC1</name>
<gene>
    <name evidence="1" type="ORF">BRCON_1315</name>
</gene>
<evidence type="ECO:0000313" key="2">
    <source>
        <dbReference type="Proteomes" id="UP000262583"/>
    </source>
</evidence>